<organism evidence="19 20">
    <name type="scientific">Branchiostoma lanceolatum</name>
    <name type="common">Common lancelet</name>
    <name type="synonym">Amphioxus lanceolatum</name>
    <dbReference type="NCBI Taxonomy" id="7740"/>
    <lineage>
        <taxon>Eukaryota</taxon>
        <taxon>Metazoa</taxon>
        <taxon>Chordata</taxon>
        <taxon>Cephalochordata</taxon>
        <taxon>Leptocardii</taxon>
        <taxon>Amphioxiformes</taxon>
        <taxon>Branchiostomatidae</taxon>
        <taxon>Branchiostoma</taxon>
    </lineage>
</organism>
<evidence type="ECO:0000256" key="14">
    <source>
        <dbReference type="ARBA" id="ARBA00023242"/>
    </source>
</evidence>
<keyword evidence="12" id="KW-0103">Bromodomain</keyword>
<evidence type="ECO:0000256" key="5">
    <source>
        <dbReference type="ARBA" id="ARBA00022553"/>
    </source>
</evidence>
<dbReference type="InterPro" id="IPR057053">
    <property type="entry name" value="MYND_ZMYND11_ZMYD8"/>
</dbReference>
<dbReference type="GO" id="GO:0005694">
    <property type="term" value="C:chromosome"/>
    <property type="evidence" value="ECO:0007669"/>
    <property type="project" value="UniProtKB-SubCell"/>
</dbReference>
<dbReference type="Pfam" id="PF24324">
    <property type="entry name" value="MYND_ZMYND11_ZMYD8"/>
    <property type="match status" value="1"/>
</dbReference>
<dbReference type="SUPFAM" id="SSF144232">
    <property type="entry name" value="HIT/MYND zinc finger-like"/>
    <property type="match status" value="1"/>
</dbReference>
<dbReference type="PANTHER" id="PTHR46963">
    <property type="entry name" value="SIMILAR TO RIKEN CDNA E130308A19"/>
    <property type="match status" value="1"/>
</dbReference>
<dbReference type="Pfam" id="PF12012">
    <property type="entry name" value="DUF3504"/>
    <property type="match status" value="1"/>
</dbReference>
<dbReference type="FunFam" id="6.10.140.2220:FF:000002">
    <property type="entry name" value="Protein kinase C-binding protein 1 isoform C"/>
    <property type="match status" value="1"/>
</dbReference>
<feature type="region of interest" description="Disordered" evidence="17">
    <location>
        <begin position="438"/>
        <end position="478"/>
    </location>
</feature>
<evidence type="ECO:0000313" key="20">
    <source>
        <dbReference type="Proteomes" id="UP000838412"/>
    </source>
</evidence>
<proteinExistence type="predicted"/>
<keyword evidence="8" id="KW-0862">Zinc</keyword>
<feature type="compositionally biased region" description="Low complexity" evidence="17">
    <location>
        <begin position="452"/>
        <end position="478"/>
    </location>
</feature>
<evidence type="ECO:0000256" key="12">
    <source>
        <dbReference type="ARBA" id="ARBA00023117"/>
    </source>
</evidence>
<comment type="subcellular location">
    <subcellularLocation>
        <location evidence="2">Chromosome</location>
    </subcellularLocation>
    <subcellularLocation>
        <location evidence="1">Nucleus</location>
    </subcellularLocation>
</comment>
<dbReference type="PROSITE" id="PS01360">
    <property type="entry name" value="ZF_MYND_1"/>
    <property type="match status" value="1"/>
</dbReference>
<keyword evidence="9" id="KW-0832">Ubl conjugation</keyword>
<evidence type="ECO:0000256" key="13">
    <source>
        <dbReference type="ARBA" id="ARBA00023163"/>
    </source>
</evidence>
<accession>A0A8K0A0L8</accession>
<evidence type="ECO:0000256" key="8">
    <source>
        <dbReference type="ARBA" id="ARBA00022833"/>
    </source>
</evidence>
<dbReference type="GO" id="GO:0140006">
    <property type="term" value="F:histone H3 reader activity"/>
    <property type="evidence" value="ECO:0007669"/>
    <property type="project" value="UniProtKB-ARBA"/>
</dbReference>
<keyword evidence="14" id="KW-0539">Nucleus</keyword>
<dbReference type="AlphaFoldDB" id="A0A8K0A0L8"/>
<keyword evidence="3" id="KW-0158">Chromosome</keyword>
<keyword evidence="7 15" id="KW-0863">Zinc-finger</keyword>
<dbReference type="InterPro" id="IPR042838">
    <property type="entry name" value="KIAA1958"/>
</dbReference>
<keyword evidence="20" id="KW-1185">Reference proteome</keyword>
<name>A0A8K0A0L8_BRALA</name>
<evidence type="ECO:0000313" key="19">
    <source>
        <dbReference type="EMBL" id="CAH1266950.1"/>
    </source>
</evidence>
<dbReference type="Gene3D" id="6.10.140.2220">
    <property type="match status" value="1"/>
</dbReference>
<sequence>MLRVDSSRLGVVIKRTVPNTSRRHLDRSRRSNSSNKHNIPDFFLLLRNHKQLPKTDTKKMEDIMAAFDIKDLTIPQVGGTQAVKGRDGNVPDPHVSSGSTEPVIPALDGVGPSQMASFMSADLPTSEASSHDWYQQGMGPNGEHNFSQAHPWFSKNTTRKTISDVNVFKRFCSAPPFNEPRPPEEIPPSELCPLLISYFTSCKKNNGQNYEPESLNSMLRSMERYLKASGYAHSVIQSEEFRELRLSIKRRKDELKELSHVKNSTENVSKKNFPTEEEEMILYSKGVIGLTNPFSLLCAVWMNNSKHFRIKSRETTVGLRWGDIQLKKLANGTEYLEYASLTTENAVARKAWAVGQGNLSCPVLVYKQYALHRPAAMMHADAPFYLGYWRKMPSSKVWYRDQGLGKDSILRMKTLLKEQAQDMNLPVPAWLQVLINPDGTSDTTSDMTPDRTPALPGGPDTAPTTPSTTRLSSPPTMLPTPTTMLSNPPTMLSNPPTILSSPPTMLSNPVMLPAPPSLLPPCTSTPLPASSFSEPPAMFQTAARRVHVRSPDPAEPPRKAPCLTLTVRRTNRTGTTSVLPAPLLYEVPVHNSSTRDHSTSLPTNQSVNQCANQVANQPTNQNPSQVELHEKLQVLQEEKVQLQQSVLVLERDKAVLQAKLAQMKLALREMEMQPAGESNKVSDATQTFMLEMQKNLISQFQENIIRLQRDFLEEKRKAVEETKRKQWCIQCGKEARLYCCWNTSYCDFSCQQAHWPVHMSTCHQQTNQHRPPAAPQPMDEERSLVPRSLEKTLVPRPFLQQPVIIPAKAEPDSSSQLTGPGGPGGTVTRLGQVTASRGPPRCVDMQEGEEGGGNSGSPSLMHQSGSTERRKNDHTYSQK</sequence>
<protein>
    <submittedName>
        <fullName evidence="19">ZMYND8 protein</fullName>
    </submittedName>
</protein>
<evidence type="ECO:0000256" key="7">
    <source>
        <dbReference type="ARBA" id="ARBA00022771"/>
    </source>
</evidence>
<dbReference type="OrthoDB" id="10002548at2759"/>
<dbReference type="InterPro" id="IPR021893">
    <property type="entry name" value="ZMYM2-like_C"/>
</dbReference>
<keyword evidence="16" id="KW-0175">Coiled coil</keyword>
<evidence type="ECO:0000259" key="18">
    <source>
        <dbReference type="PROSITE" id="PS50865"/>
    </source>
</evidence>
<dbReference type="EMBL" id="OV696691">
    <property type="protein sequence ID" value="CAH1266950.1"/>
    <property type="molecule type" value="Genomic_DNA"/>
</dbReference>
<gene>
    <name evidence="19" type="primary">ZMYND8</name>
    <name evidence="19" type="ORF">BLAG_LOCUS20456</name>
</gene>
<dbReference type="GO" id="GO:0008270">
    <property type="term" value="F:zinc ion binding"/>
    <property type="evidence" value="ECO:0007669"/>
    <property type="project" value="UniProtKB-KW"/>
</dbReference>
<dbReference type="InterPro" id="IPR002893">
    <property type="entry name" value="Znf_MYND"/>
</dbReference>
<evidence type="ECO:0000256" key="9">
    <source>
        <dbReference type="ARBA" id="ARBA00022843"/>
    </source>
</evidence>
<reference evidence="19" key="1">
    <citation type="submission" date="2022-01" db="EMBL/GenBank/DDBJ databases">
        <authorList>
            <person name="Braso-Vives M."/>
        </authorList>
    </citation>
    <scope>NUCLEOTIDE SEQUENCE</scope>
</reference>
<evidence type="ECO:0000256" key="11">
    <source>
        <dbReference type="ARBA" id="ARBA00023015"/>
    </source>
</evidence>
<dbReference type="GO" id="GO:0005634">
    <property type="term" value="C:nucleus"/>
    <property type="evidence" value="ECO:0007669"/>
    <property type="project" value="UniProtKB-SubCell"/>
</dbReference>
<feature type="domain" description="MYND-type" evidence="18">
    <location>
        <begin position="728"/>
        <end position="762"/>
    </location>
</feature>
<feature type="compositionally biased region" description="Polar residues" evidence="17">
    <location>
        <begin position="438"/>
        <end position="447"/>
    </location>
</feature>
<evidence type="ECO:0000256" key="1">
    <source>
        <dbReference type="ARBA" id="ARBA00004123"/>
    </source>
</evidence>
<keyword evidence="11" id="KW-0805">Transcription regulation</keyword>
<keyword evidence="13" id="KW-0804">Transcription</keyword>
<dbReference type="PROSITE" id="PS50865">
    <property type="entry name" value="ZF_MYND_2"/>
    <property type="match status" value="1"/>
</dbReference>
<feature type="coiled-coil region" evidence="16">
    <location>
        <begin position="625"/>
        <end position="717"/>
    </location>
</feature>
<keyword evidence="5" id="KW-0597">Phosphoprotein</keyword>
<evidence type="ECO:0000256" key="17">
    <source>
        <dbReference type="SAM" id="MobiDB-lite"/>
    </source>
</evidence>
<keyword evidence="6" id="KW-0479">Metal-binding</keyword>
<evidence type="ECO:0000256" key="10">
    <source>
        <dbReference type="ARBA" id="ARBA00022853"/>
    </source>
</evidence>
<feature type="region of interest" description="Disordered" evidence="17">
    <location>
        <begin position="808"/>
        <end position="879"/>
    </location>
</feature>
<evidence type="ECO:0000256" key="6">
    <source>
        <dbReference type="ARBA" id="ARBA00022723"/>
    </source>
</evidence>
<dbReference type="Proteomes" id="UP000838412">
    <property type="component" value="Chromosome 6"/>
</dbReference>
<dbReference type="PANTHER" id="PTHR46963:SF2">
    <property type="match status" value="1"/>
</dbReference>
<dbReference type="GO" id="GO:0045892">
    <property type="term" value="P:negative regulation of DNA-templated transcription"/>
    <property type="evidence" value="ECO:0007669"/>
    <property type="project" value="UniProtKB-ARBA"/>
</dbReference>
<evidence type="ECO:0000256" key="16">
    <source>
        <dbReference type="SAM" id="Coils"/>
    </source>
</evidence>
<feature type="compositionally biased region" description="Basic and acidic residues" evidence="17">
    <location>
        <begin position="867"/>
        <end position="879"/>
    </location>
</feature>
<evidence type="ECO:0000256" key="4">
    <source>
        <dbReference type="ARBA" id="ARBA00022499"/>
    </source>
</evidence>
<keyword evidence="4" id="KW-1017">Isopeptide bond</keyword>
<feature type="region of interest" description="Disordered" evidence="17">
    <location>
        <begin position="82"/>
        <end position="102"/>
    </location>
</feature>
<evidence type="ECO:0000256" key="15">
    <source>
        <dbReference type="PROSITE-ProRule" id="PRU00134"/>
    </source>
</evidence>
<evidence type="ECO:0000256" key="2">
    <source>
        <dbReference type="ARBA" id="ARBA00004286"/>
    </source>
</evidence>
<keyword evidence="10" id="KW-0156">Chromatin regulator</keyword>
<evidence type="ECO:0000256" key="3">
    <source>
        <dbReference type="ARBA" id="ARBA00022454"/>
    </source>
</evidence>